<keyword evidence="1" id="KW-0732">Signal</keyword>
<reference evidence="4 5" key="1">
    <citation type="journal article" date="2017" name="Water Res.">
        <title>Discovery and metagenomic analysis of an anammox bacterial enrichment related to Candidatus "Brocadia caroliniensis" in a full-scale glycerol-fed nitritation-denitritation separate centrate treatment process.</title>
        <authorList>
            <person name="Park H."/>
            <person name="Brotto A.C."/>
            <person name="van Loosdrecht M.C."/>
            <person name="Chandran K."/>
        </authorList>
    </citation>
    <scope>NUCLEOTIDE SEQUENCE [LARGE SCALE GENOMIC DNA]</scope>
    <source>
        <strain evidence="4">26THWARD</strain>
    </source>
</reference>
<dbReference type="Pfam" id="PF13385">
    <property type="entry name" value="Laminin_G_3"/>
    <property type="match status" value="1"/>
</dbReference>
<dbReference type="SMART" id="SM00560">
    <property type="entry name" value="LamGL"/>
    <property type="match status" value="1"/>
</dbReference>
<dbReference type="Gene3D" id="2.60.120.200">
    <property type="match status" value="1"/>
</dbReference>
<dbReference type="AlphaFoldDB" id="A0A1V4AWN5"/>
<dbReference type="InterPro" id="IPR013320">
    <property type="entry name" value="ConA-like_dom_sf"/>
</dbReference>
<evidence type="ECO:0000256" key="1">
    <source>
        <dbReference type="ARBA" id="ARBA00022729"/>
    </source>
</evidence>
<dbReference type="STRING" id="1004156.AYP45_03105"/>
<organism evidence="4 5">
    <name type="scientific">Candidatus Brocadia carolinensis</name>
    <dbReference type="NCBI Taxonomy" id="1004156"/>
    <lineage>
        <taxon>Bacteria</taxon>
        <taxon>Pseudomonadati</taxon>
        <taxon>Planctomycetota</taxon>
        <taxon>Candidatus Brocadiia</taxon>
        <taxon>Candidatus Brocadiales</taxon>
        <taxon>Candidatus Brocadiaceae</taxon>
        <taxon>Candidatus Brocadia</taxon>
    </lineage>
</organism>
<comment type="caution">
    <text evidence="4">The sequence shown here is derived from an EMBL/GenBank/DDBJ whole genome shotgun (WGS) entry which is preliminary data.</text>
</comment>
<sequence>MKDTSNADAIFGGWRWESNTQLQEGYDLRFHQNSPDTLDFILITQDADGDKTDKVARYRLGNSVGTWYHVAGTYNKTTGEQKLYIDGQLVDTQTHPAGNTVVPLSFYSDMRIGHSRVNDGYFNGTLDDVRLYNNALSAQKVQELFNATATDGQ</sequence>
<evidence type="ECO:0000259" key="3">
    <source>
        <dbReference type="SMART" id="SM00560"/>
    </source>
</evidence>
<dbReference type="SUPFAM" id="SSF49899">
    <property type="entry name" value="Concanavalin A-like lectins/glucanases"/>
    <property type="match status" value="1"/>
</dbReference>
<feature type="domain" description="LamG-like jellyroll fold" evidence="3">
    <location>
        <begin position="14"/>
        <end position="139"/>
    </location>
</feature>
<name>A0A1V4AWN5_9BACT</name>
<accession>A0A1V4AWN5</accession>
<proteinExistence type="predicted"/>
<evidence type="ECO:0000256" key="2">
    <source>
        <dbReference type="ARBA" id="ARBA00023157"/>
    </source>
</evidence>
<dbReference type="Proteomes" id="UP000189681">
    <property type="component" value="Unassembled WGS sequence"/>
</dbReference>
<dbReference type="EMBL" id="AYTS01000028">
    <property type="protein sequence ID" value="OOP57491.1"/>
    <property type="molecule type" value="Genomic_DNA"/>
</dbReference>
<protein>
    <recommendedName>
        <fullName evidence="3">LamG-like jellyroll fold domain-containing protein</fullName>
    </recommendedName>
</protein>
<gene>
    <name evidence="4" type="ORF">AYP45_03105</name>
</gene>
<evidence type="ECO:0000313" key="5">
    <source>
        <dbReference type="Proteomes" id="UP000189681"/>
    </source>
</evidence>
<keyword evidence="2" id="KW-1015">Disulfide bond</keyword>
<evidence type="ECO:0000313" key="4">
    <source>
        <dbReference type="EMBL" id="OOP57491.1"/>
    </source>
</evidence>
<dbReference type="InterPro" id="IPR006558">
    <property type="entry name" value="LamG-like"/>
</dbReference>